<reference evidence="2 3" key="1">
    <citation type="submission" date="2019-07" db="EMBL/GenBank/DDBJ databases">
        <title>The draft genome sequence of Aquimarina algiphila M91.</title>
        <authorList>
            <person name="Meng X."/>
        </authorList>
    </citation>
    <scope>NUCLEOTIDE SEQUENCE [LARGE SCALE GENOMIC DNA]</scope>
    <source>
        <strain evidence="2 3">M91</strain>
    </source>
</reference>
<evidence type="ECO:0000313" key="2">
    <source>
        <dbReference type="EMBL" id="TSE07911.1"/>
    </source>
</evidence>
<keyword evidence="3" id="KW-1185">Reference proteome</keyword>
<evidence type="ECO:0008006" key="4">
    <source>
        <dbReference type="Google" id="ProtNLM"/>
    </source>
</evidence>
<accession>A0A554VJ40</accession>
<protein>
    <recommendedName>
        <fullName evidence="4">Annexin</fullName>
    </recommendedName>
</protein>
<dbReference type="Proteomes" id="UP000318833">
    <property type="component" value="Unassembled WGS sequence"/>
</dbReference>
<keyword evidence="1" id="KW-0472">Membrane</keyword>
<comment type="caution">
    <text evidence="2">The sequence shown here is derived from an EMBL/GenBank/DDBJ whole genome shotgun (WGS) entry which is preliminary data.</text>
</comment>
<dbReference type="EMBL" id="VLNR01000028">
    <property type="protein sequence ID" value="TSE07911.1"/>
    <property type="molecule type" value="Genomic_DNA"/>
</dbReference>
<keyword evidence="1" id="KW-1133">Transmembrane helix</keyword>
<keyword evidence="1" id="KW-0812">Transmembrane</keyword>
<feature type="transmembrane region" description="Helical" evidence="1">
    <location>
        <begin position="6"/>
        <end position="26"/>
    </location>
</feature>
<dbReference type="OrthoDB" id="1163146at2"/>
<evidence type="ECO:0000313" key="3">
    <source>
        <dbReference type="Proteomes" id="UP000318833"/>
    </source>
</evidence>
<name>A0A554VJ40_9FLAO</name>
<evidence type="ECO:0000256" key="1">
    <source>
        <dbReference type="SAM" id="Phobius"/>
    </source>
</evidence>
<dbReference type="RefSeq" id="WP_143916926.1">
    <property type="nucleotide sequence ID" value="NZ_CANMXV010000043.1"/>
</dbReference>
<dbReference type="AlphaFoldDB" id="A0A554VJ40"/>
<organism evidence="2 3">
    <name type="scientific">Aquimarina algiphila</name>
    <dbReference type="NCBI Taxonomy" id="2047982"/>
    <lineage>
        <taxon>Bacteria</taxon>
        <taxon>Pseudomonadati</taxon>
        <taxon>Bacteroidota</taxon>
        <taxon>Flavobacteriia</taxon>
        <taxon>Flavobacteriales</taxon>
        <taxon>Flavobacteriaceae</taxon>
        <taxon>Aquimarina</taxon>
    </lineage>
</organism>
<proteinExistence type="predicted"/>
<sequence>MKKVVGLQITAGTVGLILIGTTYMTLRNKKRNKLASSLLGELSKSLNPDSKGLESSAALDVKYVDRVFNSRSGKIIVLKKSTATRYANEIHKGFRPWYRGGDLEENIYAVFRNLKDKVQVSQVAKAYQREHKLNLRDQLKDHFDRSEIKTVLGIISRLPKYRTV</sequence>
<gene>
    <name evidence="2" type="ORF">FOF46_14390</name>
</gene>